<dbReference type="EMBL" id="HACG01028840">
    <property type="protein sequence ID" value="CEK75705.1"/>
    <property type="molecule type" value="Transcribed_RNA"/>
</dbReference>
<gene>
    <name evidence="1" type="primary">ORF96685</name>
</gene>
<accession>A0A0B7A6S8</accession>
<organism evidence="1">
    <name type="scientific">Arion vulgaris</name>
    <dbReference type="NCBI Taxonomy" id="1028688"/>
    <lineage>
        <taxon>Eukaryota</taxon>
        <taxon>Metazoa</taxon>
        <taxon>Spiralia</taxon>
        <taxon>Lophotrochozoa</taxon>
        <taxon>Mollusca</taxon>
        <taxon>Gastropoda</taxon>
        <taxon>Heterobranchia</taxon>
        <taxon>Euthyneura</taxon>
        <taxon>Panpulmonata</taxon>
        <taxon>Eupulmonata</taxon>
        <taxon>Stylommatophora</taxon>
        <taxon>Helicina</taxon>
        <taxon>Arionoidea</taxon>
        <taxon>Arionidae</taxon>
        <taxon>Arion</taxon>
    </lineage>
</organism>
<protein>
    <submittedName>
        <fullName evidence="1">Uncharacterized protein</fullName>
    </submittedName>
</protein>
<reference evidence="1" key="1">
    <citation type="submission" date="2014-12" db="EMBL/GenBank/DDBJ databases">
        <title>Insight into the proteome of Arion vulgaris.</title>
        <authorList>
            <person name="Aradska J."/>
            <person name="Bulat T."/>
            <person name="Smidak R."/>
            <person name="Sarate P."/>
            <person name="Gangsoo J."/>
            <person name="Sialana F."/>
            <person name="Bilban M."/>
            <person name="Lubec G."/>
        </authorList>
    </citation>
    <scope>NUCLEOTIDE SEQUENCE</scope>
    <source>
        <tissue evidence="1">Skin</tissue>
    </source>
</reference>
<feature type="non-terminal residue" evidence="1">
    <location>
        <position position="1"/>
    </location>
</feature>
<proteinExistence type="predicted"/>
<sequence length="115" mass="12793">IPTETVYTRNRFLNESITSTCDIETIHSDARPSLREIIEDNPSNELSFFSNSETLKVKHNVYSDQHDDDGGNPDCSNQSTIIAEDGNDCTIDGGRGNVKDGDNCFPDVGSRNFKY</sequence>
<feature type="non-terminal residue" evidence="1">
    <location>
        <position position="115"/>
    </location>
</feature>
<dbReference type="AlphaFoldDB" id="A0A0B7A6S8"/>
<evidence type="ECO:0000313" key="1">
    <source>
        <dbReference type="EMBL" id="CEK75705.1"/>
    </source>
</evidence>
<name>A0A0B7A6S8_9EUPU</name>